<gene>
    <name evidence="8" type="ORF">SAMN06265339_1492</name>
</gene>
<evidence type="ECO:0000256" key="5">
    <source>
        <dbReference type="ARBA" id="ARBA00023049"/>
    </source>
</evidence>
<evidence type="ECO:0000256" key="1">
    <source>
        <dbReference type="ARBA" id="ARBA00022670"/>
    </source>
</evidence>
<reference evidence="8 9" key="1">
    <citation type="submission" date="2017-05" db="EMBL/GenBank/DDBJ databases">
        <authorList>
            <person name="Varghese N."/>
            <person name="Submissions S."/>
        </authorList>
    </citation>
    <scope>NUCLEOTIDE SEQUENCE [LARGE SCALE GENOMIC DNA]</scope>
    <source>
        <strain evidence="8 9">DSM 15522</strain>
    </source>
</reference>
<dbReference type="SUPFAM" id="SSF47781">
    <property type="entry name" value="RuvA domain 2-like"/>
    <property type="match status" value="1"/>
</dbReference>
<keyword evidence="3" id="KW-0378">Hydrolase</keyword>
<accession>A0ABY1NSE3</accession>
<proteinExistence type="inferred from homology"/>
<evidence type="ECO:0000313" key="8">
    <source>
        <dbReference type="EMBL" id="SMP16760.1"/>
    </source>
</evidence>
<dbReference type="Pfam" id="PF04002">
    <property type="entry name" value="RadC"/>
    <property type="match status" value="1"/>
</dbReference>
<dbReference type="Pfam" id="PF20582">
    <property type="entry name" value="UPF0758_N"/>
    <property type="match status" value="1"/>
</dbReference>
<dbReference type="Gene3D" id="3.40.140.10">
    <property type="entry name" value="Cytidine Deaminase, domain 2"/>
    <property type="match status" value="1"/>
</dbReference>
<evidence type="ECO:0000256" key="4">
    <source>
        <dbReference type="ARBA" id="ARBA00022833"/>
    </source>
</evidence>
<dbReference type="Proteomes" id="UP001157911">
    <property type="component" value="Unassembled WGS sequence"/>
</dbReference>
<sequence>MSYYTVKELPESDRPREKLLKVGAENLLDSELLAIILRTGVKGKNVLDLSREILKAFGGFEGLSKVHVQELIGFKGLGKAKAVAVKAAVEIGRRTKSDKKVSSISTPPDAFELLRRFGDLEVEVFGIVTLNVKNVPLGVYEISKGSVNAAVVTPKEVFRPAVRDLAASVILFHNHPSGDTTPSSEDLKITQKLKRAAQLLDIEVLDHVIIGRDSYFSFREEGILDV</sequence>
<dbReference type="NCBIfam" id="TIGR00608">
    <property type="entry name" value="radc"/>
    <property type="match status" value="1"/>
</dbReference>
<comment type="caution">
    <text evidence="8">The sequence shown here is derived from an EMBL/GenBank/DDBJ whole genome shotgun (WGS) entry which is preliminary data.</text>
</comment>
<name>A0ABY1NSE3_9BACT</name>
<evidence type="ECO:0000259" key="7">
    <source>
        <dbReference type="PROSITE" id="PS50249"/>
    </source>
</evidence>
<evidence type="ECO:0000256" key="3">
    <source>
        <dbReference type="ARBA" id="ARBA00022801"/>
    </source>
</evidence>
<keyword evidence="5" id="KW-0482">Metalloprotease</keyword>
<keyword evidence="4" id="KW-0862">Zinc</keyword>
<evidence type="ECO:0000256" key="6">
    <source>
        <dbReference type="RuleBase" id="RU003797"/>
    </source>
</evidence>
<comment type="similarity">
    <text evidence="6">Belongs to the UPF0758 family.</text>
</comment>
<organism evidence="8 9">
    <name type="scientific">Desulfurobacterium pacificum</name>
    <dbReference type="NCBI Taxonomy" id="240166"/>
    <lineage>
        <taxon>Bacteria</taxon>
        <taxon>Pseudomonadati</taxon>
        <taxon>Aquificota</taxon>
        <taxon>Aquificia</taxon>
        <taxon>Desulfurobacteriales</taxon>
        <taxon>Desulfurobacteriaceae</taxon>
        <taxon>Desulfurobacterium</taxon>
    </lineage>
</organism>
<dbReference type="NCBIfam" id="NF000642">
    <property type="entry name" value="PRK00024.1"/>
    <property type="match status" value="1"/>
</dbReference>
<evidence type="ECO:0000313" key="9">
    <source>
        <dbReference type="Proteomes" id="UP001157911"/>
    </source>
</evidence>
<dbReference type="PROSITE" id="PS01302">
    <property type="entry name" value="UPF0758"/>
    <property type="match status" value="1"/>
</dbReference>
<dbReference type="InterPro" id="IPR046778">
    <property type="entry name" value="UPF0758_N"/>
</dbReference>
<keyword evidence="2" id="KW-0479">Metal-binding</keyword>
<keyword evidence="9" id="KW-1185">Reference proteome</keyword>
<evidence type="ECO:0000256" key="2">
    <source>
        <dbReference type="ARBA" id="ARBA00022723"/>
    </source>
</evidence>
<keyword evidence="1" id="KW-0645">Protease</keyword>
<dbReference type="PANTHER" id="PTHR30471">
    <property type="entry name" value="DNA REPAIR PROTEIN RADC"/>
    <property type="match status" value="1"/>
</dbReference>
<dbReference type="PANTHER" id="PTHR30471:SF3">
    <property type="entry name" value="UPF0758 PROTEIN YEES-RELATED"/>
    <property type="match status" value="1"/>
</dbReference>
<dbReference type="EMBL" id="FXUB01000005">
    <property type="protein sequence ID" value="SMP16760.1"/>
    <property type="molecule type" value="Genomic_DNA"/>
</dbReference>
<dbReference type="CDD" id="cd08071">
    <property type="entry name" value="MPN_DUF2466"/>
    <property type="match status" value="1"/>
</dbReference>
<dbReference type="InterPro" id="IPR001405">
    <property type="entry name" value="UPF0758"/>
</dbReference>
<dbReference type="InterPro" id="IPR010994">
    <property type="entry name" value="RuvA_2-like"/>
</dbReference>
<dbReference type="PROSITE" id="PS50249">
    <property type="entry name" value="MPN"/>
    <property type="match status" value="1"/>
</dbReference>
<dbReference type="RefSeq" id="WP_283400939.1">
    <property type="nucleotide sequence ID" value="NZ_FXUB01000005.1"/>
</dbReference>
<protein>
    <submittedName>
        <fullName evidence="8">DNA replication and repair protein RadC</fullName>
    </submittedName>
</protein>
<dbReference type="InterPro" id="IPR025657">
    <property type="entry name" value="RadC_JAB"/>
</dbReference>
<feature type="domain" description="MPN" evidence="7">
    <location>
        <begin position="103"/>
        <end position="224"/>
    </location>
</feature>
<dbReference type="InterPro" id="IPR020891">
    <property type="entry name" value="UPF0758_CS"/>
</dbReference>
<dbReference type="InterPro" id="IPR037518">
    <property type="entry name" value="MPN"/>
</dbReference>